<accession>A0ABD3QM50</accession>
<protein>
    <recommendedName>
        <fullName evidence="4">Sulfotransferase domain-containing protein</fullName>
    </recommendedName>
</protein>
<dbReference type="Pfam" id="PF00685">
    <property type="entry name" value="Sulfotransfer_1"/>
    <property type="match status" value="1"/>
</dbReference>
<keyword evidence="2" id="KW-0808">Transferase</keyword>
<dbReference type="Gene3D" id="3.40.50.300">
    <property type="entry name" value="P-loop containing nucleotide triphosphate hydrolases"/>
    <property type="match status" value="1"/>
</dbReference>
<feature type="region of interest" description="Disordered" evidence="3">
    <location>
        <begin position="1"/>
        <end position="22"/>
    </location>
</feature>
<dbReference type="SUPFAM" id="SSF52540">
    <property type="entry name" value="P-loop containing nucleoside triphosphate hydrolases"/>
    <property type="match status" value="1"/>
</dbReference>
<evidence type="ECO:0000259" key="4">
    <source>
        <dbReference type="Pfam" id="PF00685"/>
    </source>
</evidence>
<comment type="similarity">
    <text evidence="1">Belongs to the sulfotransferase 1 family.</text>
</comment>
<comment type="caution">
    <text evidence="5">The sequence shown here is derived from an EMBL/GenBank/DDBJ whole genome shotgun (WGS) entry which is preliminary data.</text>
</comment>
<name>A0ABD3QM50_9STRA</name>
<dbReference type="PANTHER" id="PTHR11783">
    <property type="entry name" value="SULFOTRANSFERASE SULT"/>
    <property type="match status" value="1"/>
</dbReference>
<reference evidence="5 6" key="1">
    <citation type="submission" date="2024-10" db="EMBL/GenBank/DDBJ databases">
        <title>Updated reference genomes for cyclostephanoid diatoms.</title>
        <authorList>
            <person name="Roberts W.R."/>
            <person name="Alverson A.J."/>
        </authorList>
    </citation>
    <scope>NUCLEOTIDE SEQUENCE [LARGE SCALE GENOMIC DNA]</scope>
    <source>
        <strain evidence="5 6">AJA010-31</strain>
    </source>
</reference>
<dbReference type="Proteomes" id="UP001530400">
    <property type="component" value="Unassembled WGS sequence"/>
</dbReference>
<evidence type="ECO:0000256" key="1">
    <source>
        <dbReference type="ARBA" id="ARBA00005771"/>
    </source>
</evidence>
<dbReference type="GO" id="GO:0016740">
    <property type="term" value="F:transferase activity"/>
    <property type="evidence" value="ECO:0007669"/>
    <property type="project" value="UniProtKB-KW"/>
</dbReference>
<dbReference type="AlphaFoldDB" id="A0ABD3QM50"/>
<evidence type="ECO:0000313" key="5">
    <source>
        <dbReference type="EMBL" id="KAL3798765.1"/>
    </source>
</evidence>
<sequence length="381" mass="43466">MALAPPFTGSNPPRHSYSSPHDPSRTLPVPFWFQPLSAQRFRSLPLKESDVIVSSGVKMGTTWVTKILVSLLYEFDDDGELRQGVENARTTTPNRSGQTYPDALYANREDKEGDVHGIFARVPGGRTKVDGIFGDFTFEDLVSQTEPRLFSTHLFGKRFLPQQLFSSEPNLCNDTAAASMQGKGRLIIVLRNLKDTMCSLHHFRGLPMDGWDGNEHGPGTYLRYIAEKCPNAFGSAFDWVNETQDALNYVNFGRAYVLYYESFILDFDAQLKQLNNFLGLHELTAAKCEAIRKACTTETMSKDNARYTATVVKGMIGEWQKYLDDERWAEFDRIFDERLNNVAIAKPMRFFQHYGFREKLDQGETMDELKRQWNSINLHHG</sequence>
<evidence type="ECO:0000256" key="2">
    <source>
        <dbReference type="ARBA" id="ARBA00022679"/>
    </source>
</evidence>
<evidence type="ECO:0000313" key="6">
    <source>
        <dbReference type="Proteomes" id="UP001530400"/>
    </source>
</evidence>
<keyword evidence="6" id="KW-1185">Reference proteome</keyword>
<proteinExistence type="inferred from homology"/>
<evidence type="ECO:0000256" key="3">
    <source>
        <dbReference type="SAM" id="MobiDB-lite"/>
    </source>
</evidence>
<dbReference type="InterPro" id="IPR000863">
    <property type="entry name" value="Sulfotransferase_dom"/>
</dbReference>
<dbReference type="EMBL" id="JALLPJ020000204">
    <property type="protein sequence ID" value="KAL3798765.1"/>
    <property type="molecule type" value="Genomic_DNA"/>
</dbReference>
<gene>
    <name evidence="5" type="ORF">ACHAWO_012009</name>
</gene>
<dbReference type="InterPro" id="IPR027417">
    <property type="entry name" value="P-loop_NTPase"/>
</dbReference>
<organism evidence="5 6">
    <name type="scientific">Cyclotella atomus</name>
    <dbReference type="NCBI Taxonomy" id="382360"/>
    <lineage>
        <taxon>Eukaryota</taxon>
        <taxon>Sar</taxon>
        <taxon>Stramenopiles</taxon>
        <taxon>Ochrophyta</taxon>
        <taxon>Bacillariophyta</taxon>
        <taxon>Coscinodiscophyceae</taxon>
        <taxon>Thalassiosirophycidae</taxon>
        <taxon>Stephanodiscales</taxon>
        <taxon>Stephanodiscaceae</taxon>
        <taxon>Cyclotella</taxon>
    </lineage>
</organism>
<feature type="domain" description="Sulfotransferase" evidence="4">
    <location>
        <begin position="49"/>
        <end position="340"/>
    </location>
</feature>
<feature type="compositionally biased region" description="Polar residues" evidence="3">
    <location>
        <begin position="8"/>
        <end position="21"/>
    </location>
</feature>